<protein>
    <recommendedName>
        <fullName evidence="3">ABC transporter domain-containing protein</fullName>
    </recommendedName>
</protein>
<gene>
    <name evidence="4" type="ORF">S03H2_55214</name>
</gene>
<dbReference type="PROSITE" id="PS50893">
    <property type="entry name" value="ABC_TRANSPORTER_2"/>
    <property type="match status" value="1"/>
</dbReference>
<dbReference type="SUPFAM" id="SSF52540">
    <property type="entry name" value="P-loop containing nucleoside triphosphate hydrolases"/>
    <property type="match status" value="1"/>
</dbReference>
<comment type="caution">
    <text evidence="4">The sequence shown here is derived from an EMBL/GenBank/DDBJ whole genome shotgun (WGS) entry which is preliminary data.</text>
</comment>
<dbReference type="PANTHER" id="PTHR43790:SF8">
    <property type="entry name" value="SUGAR ABC TRANSPORTER ATP-BINDING PROTEIN"/>
    <property type="match status" value="1"/>
</dbReference>
<accession>X1HS78</accession>
<dbReference type="InterPro" id="IPR003439">
    <property type="entry name" value="ABC_transporter-like_ATP-bd"/>
</dbReference>
<evidence type="ECO:0000259" key="3">
    <source>
        <dbReference type="PROSITE" id="PS50893"/>
    </source>
</evidence>
<evidence type="ECO:0000313" key="4">
    <source>
        <dbReference type="EMBL" id="GAH72976.1"/>
    </source>
</evidence>
<dbReference type="PANTHER" id="PTHR43790">
    <property type="entry name" value="CARBOHYDRATE TRANSPORT ATP-BINDING PROTEIN MG119-RELATED"/>
    <property type="match status" value="1"/>
</dbReference>
<dbReference type="Gene3D" id="3.40.50.300">
    <property type="entry name" value="P-loop containing nucleotide triphosphate hydrolases"/>
    <property type="match status" value="1"/>
</dbReference>
<name>X1HS78_9ZZZZ</name>
<sequence length="195" mass="21665">MEEKNVDKSLPLIRVQDIYKWYGKVQALKEINLEVYPGEILGLIGDNGAGKTTLIKILSGVLSKNRGKIYWNGKETNISSVKEARNLGIETVYQDQAVIGCLSVAQNIFMGRQPVKSWGPIKILDKNKMRKESEELAKDLKLHIPSPDQEVRFCSGGERQGVAISRAMYFQAKLVILDEPTTALAVIVQPASIIP</sequence>
<evidence type="ECO:0000256" key="2">
    <source>
        <dbReference type="ARBA" id="ARBA00022840"/>
    </source>
</evidence>
<keyword evidence="2" id="KW-0067">ATP-binding</keyword>
<keyword evidence="1" id="KW-0547">Nucleotide-binding</keyword>
<dbReference type="GO" id="GO:0016887">
    <property type="term" value="F:ATP hydrolysis activity"/>
    <property type="evidence" value="ECO:0007669"/>
    <property type="project" value="InterPro"/>
</dbReference>
<dbReference type="CDD" id="cd03216">
    <property type="entry name" value="ABC_Carb_Monos_I"/>
    <property type="match status" value="1"/>
</dbReference>
<dbReference type="GO" id="GO:0005524">
    <property type="term" value="F:ATP binding"/>
    <property type="evidence" value="ECO:0007669"/>
    <property type="project" value="UniProtKB-KW"/>
</dbReference>
<dbReference type="InterPro" id="IPR027417">
    <property type="entry name" value="P-loop_NTPase"/>
</dbReference>
<feature type="non-terminal residue" evidence="4">
    <location>
        <position position="195"/>
    </location>
</feature>
<dbReference type="InterPro" id="IPR050107">
    <property type="entry name" value="ABC_carbohydrate_import_ATPase"/>
</dbReference>
<evidence type="ECO:0000256" key="1">
    <source>
        <dbReference type="ARBA" id="ARBA00022741"/>
    </source>
</evidence>
<feature type="domain" description="ABC transporter" evidence="3">
    <location>
        <begin position="13"/>
        <end position="194"/>
    </location>
</feature>
<proteinExistence type="predicted"/>
<dbReference type="AlphaFoldDB" id="X1HS78"/>
<organism evidence="4">
    <name type="scientific">marine sediment metagenome</name>
    <dbReference type="NCBI Taxonomy" id="412755"/>
    <lineage>
        <taxon>unclassified sequences</taxon>
        <taxon>metagenomes</taxon>
        <taxon>ecological metagenomes</taxon>
    </lineage>
</organism>
<reference evidence="4" key="1">
    <citation type="journal article" date="2014" name="Front. Microbiol.">
        <title>High frequency of phylogenetically diverse reductive dehalogenase-homologous genes in deep subseafloor sedimentary metagenomes.</title>
        <authorList>
            <person name="Kawai M."/>
            <person name="Futagami T."/>
            <person name="Toyoda A."/>
            <person name="Takaki Y."/>
            <person name="Nishi S."/>
            <person name="Hori S."/>
            <person name="Arai W."/>
            <person name="Tsubouchi T."/>
            <person name="Morono Y."/>
            <person name="Uchiyama I."/>
            <person name="Ito T."/>
            <person name="Fujiyama A."/>
            <person name="Inagaki F."/>
            <person name="Takami H."/>
        </authorList>
    </citation>
    <scope>NUCLEOTIDE SEQUENCE</scope>
    <source>
        <strain evidence="4">Expedition CK06-06</strain>
    </source>
</reference>
<dbReference type="Pfam" id="PF00005">
    <property type="entry name" value="ABC_tran"/>
    <property type="match status" value="1"/>
</dbReference>
<dbReference type="EMBL" id="BARU01035257">
    <property type="protein sequence ID" value="GAH72976.1"/>
    <property type="molecule type" value="Genomic_DNA"/>
</dbReference>